<comment type="similarity">
    <text evidence="1">Belongs to the ROK (NagC/XylR) family.</text>
</comment>
<dbReference type="EMBL" id="JBHSSO010000067">
    <property type="protein sequence ID" value="MFC6290374.1"/>
    <property type="molecule type" value="Genomic_DNA"/>
</dbReference>
<accession>A0ABW1U9W0</accession>
<protein>
    <submittedName>
        <fullName evidence="2">ROK family protein</fullName>
    </submittedName>
</protein>
<dbReference type="InterPro" id="IPR000600">
    <property type="entry name" value="ROK"/>
</dbReference>
<keyword evidence="3" id="KW-1185">Reference proteome</keyword>
<gene>
    <name evidence="2" type="ORF">ACFP1M_09350</name>
</gene>
<organism evidence="2 3">
    <name type="scientific">Levilactobacillus angrenensis</name>
    <dbReference type="NCBI Taxonomy" id="2486020"/>
    <lineage>
        <taxon>Bacteria</taxon>
        <taxon>Bacillati</taxon>
        <taxon>Bacillota</taxon>
        <taxon>Bacilli</taxon>
        <taxon>Lactobacillales</taxon>
        <taxon>Lactobacillaceae</taxon>
        <taxon>Levilactobacillus</taxon>
    </lineage>
</organism>
<evidence type="ECO:0000313" key="2">
    <source>
        <dbReference type="EMBL" id="MFC6290374.1"/>
    </source>
</evidence>
<evidence type="ECO:0000256" key="1">
    <source>
        <dbReference type="ARBA" id="ARBA00006479"/>
    </source>
</evidence>
<dbReference type="PANTHER" id="PTHR18964">
    <property type="entry name" value="ROK (REPRESSOR, ORF, KINASE) FAMILY"/>
    <property type="match status" value="1"/>
</dbReference>
<evidence type="ECO:0000313" key="3">
    <source>
        <dbReference type="Proteomes" id="UP001596258"/>
    </source>
</evidence>
<dbReference type="Gene3D" id="3.30.420.40">
    <property type="match status" value="2"/>
</dbReference>
<dbReference type="Pfam" id="PF00480">
    <property type="entry name" value="ROK"/>
    <property type="match status" value="1"/>
</dbReference>
<dbReference type="InterPro" id="IPR043129">
    <property type="entry name" value="ATPase_NBD"/>
</dbReference>
<reference evidence="3" key="1">
    <citation type="journal article" date="2019" name="Int. J. Syst. Evol. Microbiol.">
        <title>The Global Catalogue of Microorganisms (GCM) 10K type strain sequencing project: providing services to taxonomists for standard genome sequencing and annotation.</title>
        <authorList>
            <consortium name="The Broad Institute Genomics Platform"/>
            <consortium name="The Broad Institute Genome Sequencing Center for Infectious Disease"/>
            <person name="Wu L."/>
            <person name="Ma J."/>
        </authorList>
    </citation>
    <scope>NUCLEOTIDE SEQUENCE [LARGE SCALE GENOMIC DNA]</scope>
    <source>
        <strain evidence="3">CCM 8893</strain>
    </source>
</reference>
<proteinExistence type="inferred from homology"/>
<name>A0ABW1U9W0_9LACO</name>
<dbReference type="RefSeq" id="WP_225418647.1">
    <property type="nucleotide sequence ID" value="NZ_JBHSSO010000067.1"/>
</dbReference>
<dbReference type="Proteomes" id="UP001596258">
    <property type="component" value="Unassembled WGS sequence"/>
</dbReference>
<dbReference type="PANTHER" id="PTHR18964:SF170">
    <property type="entry name" value="SUGAR KINASE"/>
    <property type="match status" value="1"/>
</dbReference>
<comment type="caution">
    <text evidence="2">The sequence shown here is derived from an EMBL/GenBank/DDBJ whole genome shotgun (WGS) entry which is preliminary data.</text>
</comment>
<dbReference type="SUPFAM" id="SSF53067">
    <property type="entry name" value="Actin-like ATPase domain"/>
    <property type="match status" value="1"/>
</dbReference>
<sequence>MARKRVAQMTAQPEPLLVIDIGGTTVKYGVWSQQRLIHKNRLTTPRTWPELLATIVRMRQELALPFAGVAISLPGSVDTVAGKISGTSAVDYLNDFPIKTALKQALGLPVSIQNDANCAALAETWQGNARDVADVALLVVGTGVGGAVVLDHQLVSGQQNFAGEFGYQVMTAQGETLSELGSPVRMAERYSRLAKLARPVSAKAVYQAAEQGDDLAQFCINDMLNWLSCAAFNLFVSLNPQRLLIGGGISGRPGFVDDLKQRVQRLLKQHGAPLIADIAACKFHNDANLIGAVYQFYVENGNDTTVKVVSA</sequence>